<sequence length="47" mass="5212">MLIYACDLGLLIYACRFGLLIYGSRRFVVANTFRCGAGHRKAQSGDN</sequence>
<comment type="caution">
    <text evidence="1">The sequence shown here is derived from an EMBL/GenBank/DDBJ whole genome shotgun (WGS) entry which is preliminary data.</text>
</comment>
<name>A0ABM9E232_9HYPH</name>
<gene>
    <name evidence="1" type="ORF">MES4922_300236</name>
</gene>
<evidence type="ECO:0000313" key="2">
    <source>
        <dbReference type="Proteomes" id="UP001152604"/>
    </source>
</evidence>
<organism evidence="1 2">
    <name type="scientific">Mesorhizobium ventifaucium</name>
    <dbReference type="NCBI Taxonomy" id="666020"/>
    <lineage>
        <taxon>Bacteria</taxon>
        <taxon>Pseudomonadati</taxon>
        <taxon>Pseudomonadota</taxon>
        <taxon>Alphaproteobacteria</taxon>
        <taxon>Hyphomicrobiales</taxon>
        <taxon>Phyllobacteriaceae</taxon>
        <taxon>Mesorhizobium</taxon>
    </lineage>
</organism>
<accession>A0ABM9E232</accession>
<protein>
    <submittedName>
        <fullName evidence="1">Uncharacterized protein</fullName>
    </submittedName>
</protein>
<keyword evidence="2" id="KW-1185">Reference proteome</keyword>
<evidence type="ECO:0000313" key="1">
    <source>
        <dbReference type="EMBL" id="CAH2403145.1"/>
    </source>
</evidence>
<proteinExistence type="predicted"/>
<reference evidence="1" key="1">
    <citation type="submission" date="2022-03" db="EMBL/GenBank/DDBJ databases">
        <authorList>
            <person name="Brunel B."/>
        </authorList>
    </citation>
    <scope>NUCLEOTIDE SEQUENCE</scope>
    <source>
        <strain evidence="1">STM4922sample</strain>
    </source>
</reference>
<dbReference type="EMBL" id="CAKXZS010000024">
    <property type="protein sequence ID" value="CAH2403145.1"/>
    <property type="molecule type" value="Genomic_DNA"/>
</dbReference>
<dbReference type="Proteomes" id="UP001152604">
    <property type="component" value="Unassembled WGS sequence"/>
</dbReference>